<proteinExistence type="predicted"/>
<evidence type="ECO:0000313" key="2">
    <source>
        <dbReference type="EMBL" id="CAH1440678.1"/>
    </source>
</evidence>
<name>A0AAU9NS20_9ASTR</name>
<feature type="domain" description="Disease resistance protein At4g27190-like leucine-rich repeats" evidence="1">
    <location>
        <begin position="19"/>
        <end position="134"/>
    </location>
</feature>
<dbReference type="SUPFAM" id="SSF52047">
    <property type="entry name" value="RNI-like"/>
    <property type="match status" value="1"/>
</dbReference>
<dbReference type="Pfam" id="PF23247">
    <property type="entry name" value="LRR_RPS2"/>
    <property type="match status" value="1"/>
</dbReference>
<evidence type="ECO:0000259" key="1">
    <source>
        <dbReference type="Pfam" id="PF23247"/>
    </source>
</evidence>
<keyword evidence="3" id="KW-1185">Reference proteome</keyword>
<evidence type="ECO:0000313" key="3">
    <source>
        <dbReference type="Proteomes" id="UP001157418"/>
    </source>
</evidence>
<dbReference type="Gene3D" id="3.80.10.10">
    <property type="entry name" value="Ribonuclease Inhibitor"/>
    <property type="match status" value="1"/>
</dbReference>
<organism evidence="2 3">
    <name type="scientific">Lactuca virosa</name>
    <dbReference type="NCBI Taxonomy" id="75947"/>
    <lineage>
        <taxon>Eukaryota</taxon>
        <taxon>Viridiplantae</taxon>
        <taxon>Streptophyta</taxon>
        <taxon>Embryophyta</taxon>
        <taxon>Tracheophyta</taxon>
        <taxon>Spermatophyta</taxon>
        <taxon>Magnoliopsida</taxon>
        <taxon>eudicotyledons</taxon>
        <taxon>Gunneridae</taxon>
        <taxon>Pentapetalae</taxon>
        <taxon>asterids</taxon>
        <taxon>campanulids</taxon>
        <taxon>Asterales</taxon>
        <taxon>Asteraceae</taxon>
        <taxon>Cichorioideae</taxon>
        <taxon>Cichorieae</taxon>
        <taxon>Lactucinae</taxon>
        <taxon>Lactuca</taxon>
    </lineage>
</organism>
<dbReference type="EMBL" id="CAKMRJ010005412">
    <property type="protein sequence ID" value="CAH1440678.1"/>
    <property type="molecule type" value="Genomic_DNA"/>
</dbReference>
<comment type="caution">
    <text evidence="2">The sequence shown here is derived from an EMBL/GenBank/DDBJ whole genome shotgun (WGS) entry which is preliminary data.</text>
</comment>
<reference evidence="2 3" key="1">
    <citation type="submission" date="2022-01" db="EMBL/GenBank/DDBJ databases">
        <authorList>
            <person name="Xiong W."/>
            <person name="Schranz E."/>
        </authorList>
    </citation>
    <scope>NUCLEOTIDE SEQUENCE [LARGE SCALE GENOMIC DNA]</scope>
</reference>
<dbReference type="Proteomes" id="UP001157418">
    <property type="component" value="Unassembled WGS sequence"/>
</dbReference>
<dbReference type="AlphaFoldDB" id="A0AAU9NS20"/>
<dbReference type="InterPro" id="IPR032675">
    <property type="entry name" value="LRR_dom_sf"/>
</dbReference>
<sequence>MHGWQRWSINSGDGHETPTSFHRLHEISLISCPELDEVSIGLIPSLRVLYIKECSEAVLRSVVVLSSSLVELKMLNVKRLTQLHGEHLMHLGALEHLYIRNCDELRCLWERESEACKSLVSLQKLEVINCKKLVSSAEKEANIGISMESLKSVEFHNCETLESYNCTNTVERLVISTCASVSSILDLLSSAGAAIPSY</sequence>
<dbReference type="InterPro" id="IPR057135">
    <property type="entry name" value="At4g27190-like_LRR"/>
</dbReference>
<accession>A0AAU9NS20</accession>
<protein>
    <recommendedName>
        <fullName evidence="1">Disease resistance protein At4g27190-like leucine-rich repeats domain-containing protein</fullName>
    </recommendedName>
</protein>
<gene>
    <name evidence="2" type="ORF">LVIROSA_LOCUS26797</name>
</gene>